<dbReference type="EMBL" id="BMFL01000007">
    <property type="protein sequence ID" value="GGE96721.1"/>
    <property type="molecule type" value="Genomic_DNA"/>
</dbReference>
<feature type="chain" id="PRO_5012658217" evidence="1">
    <location>
        <begin position="19"/>
        <end position="239"/>
    </location>
</feature>
<feature type="domain" description="Outer membrane protein beta-barrel" evidence="2">
    <location>
        <begin position="19"/>
        <end position="212"/>
    </location>
</feature>
<dbReference type="SUPFAM" id="SSF56925">
    <property type="entry name" value="OMPA-like"/>
    <property type="match status" value="1"/>
</dbReference>
<keyword evidence="1" id="KW-0732">Signal</keyword>
<feature type="signal peptide" evidence="1">
    <location>
        <begin position="1"/>
        <end position="18"/>
    </location>
</feature>
<dbReference type="InterPro" id="IPR025665">
    <property type="entry name" value="Beta-barrel_OMP_2"/>
</dbReference>
<reference evidence="3" key="5">
    <citation type="submission" date="2024-05" db="EMBL/GenBank/DDBJ databases">
        <authorList>
            <person name="Sun Q."/>
            <person name="Zhou Y."/>
        </authorList>
    </citation>
    <scope>NUCLEOTIDE SEQUENCE</scope>
    <source>
        <strain evidence="3">CGMCC 1.12707</strain>
    </source>
</reference>
<evidence type="ECO:0000256" key="1">
    <source>
        <dbReference type="SAM" id="SignalP"/>
    </source>
</evidence>
<dbReference type="Pfam" id="PF13568">
    <property type="entry name" value="OMP_b-brl_2"/>
    <property type="match status" value="1"/>
</dbReference>
<dbReference type="RefSeq" id="WP_072933935.1">
    <property type="nucleotide sequence ID" value="NZ_BMFL01000007.1"/>
</dbReference>
<dbReference type="Gene3D" id="2.40.160.20">
    <property type="match status" value="1"/>
</dbReference>
<keyword evidence="6" id="KW-1185">Reference proteome</keyword>
<reference evidence="4" key="3">
    <citation type="submission" date="2016-11" db="EMBL/GenBank/DDBJ databases">
        <authorList>
            <person name="Jaros S."/>
            <person name="Januszkiewicz K."/>
            <person name="Wedrychowicz H."/>
        </authorList>
    </citation>
    <scope>NUCLEOTIDE SEQUENCE [LARGE SCALE GENOMIC DNA]</scope>
    <source>
        <strain evidence="4">DSM 27989</strain>
    </source>
</reference>
<organism evidence="4 5">
    <name type="scientific">Chishuiella changwenlii</name>
    <dbReference type="NCBI Taxonomy" id="1434701"/>
    <lineage>
        <taxon>Bacteria</taxon>
        <taxon>Pseudomonadati</taxon>
        <taxon>Bacteroidota</taxon>
        <taxon>Flavobacteriia</taxon>
        <taxon>Flavobacteriales</taxon>
        <taxon>Weeksellaceae</taxon>
        <taxon>Chishuiella</taxon>
    </lineage>
</organism>
<dbReference type="Proteomes" id="UP000184120">
    <property type="component" value="Unassembled WGS sequence"/>
</dbReference>
<reference evidence="6" key="4">
    <citation type="journal article" date="2019" name="Int. J. Syst. Evol. Microbiol.">
        <title>The Global Catalogue of Microorganisms (GCM) 10K type strain sequencing project: providing services to taxonomists for standard genome sequencing and annotation.</title>
        <authorList>
            <consortium name="The Broad Institute Genomics Platform"/>
            <consortium name="The Broad Institute Genome Sequencing Center for Infectious Disease"/>
            <person name="Wu L."/>
            <person name="Ma J."/>
        </authorList>
    </citation>
    <scope>NUCLEOTIDE SEQUENCE [LARGE SCALE GENOMIC DNA]</scope>
    <source>
        <strain evidence="6">CGMCC 1.12707</strain>
    </source>
</reference>
<dbReference type="OrthoDB" id="947434at2"/>
<evidence type="ECO:0000259" key="2">
    <source>
        <dbReference type="Pfam" id="PF13568"/>
    </source>
</evidence>
<dbReference type="EMBL" id="FRBH01000014">
    <property type="protein sequence ID" value="SHL67303.1"/>
    <property type="molecule type" value="Genomic_DNA"/>
</dbReference>
<evidence type="ECO:0000313" key="3">
    <source>
        <dbReference type="EMBL" id="GGE96721.1"/>
    </source>
</evidence>
<name>A0A1M7CJE6_9FLAO</name>
<proteinExistence type="predicted"/>
<evidence type="ECO:0000313" key="5">
    <source>
        <dbReference type="Proteomes" id="UP000184120"/>
    </source>
</evidence>
<dbReference type="AlphaFoldDB" id="A0A1M7CJE6"/>
<reference evidence="5" key="2">
    <citation type="submission" date="2016-11" db="EMBL/GenBank/DDBJ databases">
        <authorList>
            <person name="Varghese N."/>
            <person name="Submissions S."/>
        </authorList>
    </citation>
    <scope>NUCLEOTIDE SEQUENCE [LARGE SCALE GENOMIC DNA]</scope>
    <source>
        <strain evidence="5">DSM 27989</strain>
    </source>
</reference>
<evidence type="ECO:0000313" key="6">
    <source>
        <dbReference type="Proteomes" id="UP000650994"/>
    </source>
</evidence>
<evidence type="ECO:0000313" key="4">
    <source>
        <dbReference type="EMBL" id="SHL67303.1"/>
    </source>
</evidence>
<protein>
    <submittedName>
        <fullName evidence="4">Outer membrane protein beta-barrel domain-containing protein</fullName>
    </submittedName>
</protein>
<dbReference type="STRING" id="1434701.SAMN05443634_1144"/>
<reference evidence="3" key="1">
    <citation type="journal article" date="2014" name="Int. J. Syst. Evol. Microbiol.">
        <title>Complete genome of a new Firmicutes species belonging to the dominant human colonic microbiota ('Ruminococcus bicirculans') reveals two chromosomes and a selective capacity to utilize plant glucans.</title>
        <authorList>
            <consortium name="NISC Comparative Sequencing Program"/>
            <person name="Wegmann U."/>
            <person name="Louis P."/>
            <person name="Goesmann A."/>
            <person name="Henrissat B."/>
            <person name="Duncan S.H."/>
            <person name="Flint H.J."/>
        </authorList>
    </citation>
    <scope>NUCLEOTIDE SEQUENCE</scope>
    <source>
        <strain evidence="3">CGMCC 1.12707</strain>
    </source>
</reference>
<sequence>MNKIFFALVMLGVVSLSAQEKTTLPQIGVKTGANMASFNGKNVKNNDYIVGLSAGVYWHIPVTSQFAVQPEINFTRIGGRLEDKVVEKTKTTVKNKNKITLDYIEVPIMFKYYPAGSRFNIEVGPQVGFNIYAHNNATTTTINHITHHNPYSNSLPTFSNSAYNDNVVTTRAKRDVQDLFKTFDYGLNFGLGYNLTDHVNVGARCYMGLKKIAENVNETRETKASIKNHSFSIGVGYSF</sequence>
<accession>A0A1M7CJE6</accession>
<gene>
    <name evidence="3" type="ORF">GCM10010984_12820</name>
    <name evidence="4" type="ORF">SAMN05443634_1144</name>
</gene>
<dbReference type="InterPro" id="IPR011250">
    <property type="entry name" value="OMP/PagP_B-barrel"/>
</dbReference>
<dbReference type="Proteomes" id="UP000650994">
    <property type="component" value="Unassembled WGS sequence"/>
</dbReference>